<accession>A0A4P8L013</accession>
<dbReference type="KEGG" id="dax:FDQ92_02115"/>
<evidence type="ECO:0000313" key="3">
    <source>
        <dbReference type="Proteomes" id="UP000298602"/>
    </source>
</evidence>
<evidence type="ECO:0000256" key="1">
    <source>
        <dbReference type="SAM" id="SignalP"/>
    </source>
</evidence>
<dbReference type="EMBL" id="CP040098">
    <property type="protein sequence ID" value="QCQ21098.1"/>
    <property type="molecule type" value="Genomic_DNA"/>
</dbReference>
<reference evidence="2 3" key="1">
    <citation type="submission" date="2019-05" db="EMBL/GenBank/DDBJ databases">
        <title>The Complete Genome Sequence of the n-alkane-degrading Desulfoglaeba alkanexedens ALDC reveals multiple alkylsuccinate synthase gene clusters.</title>
        <authorList>
            <person name="Callaghan A.V."/>
            <person name="Davidova I.A."/>
            <person name="Duncan K.E."/>
            <person name="Morris B."/>
            <person name="McInerney M.J."/>
        </authorList>
    </citation>
    <scope>NUCLEOTIDE SEQUENCE [LARGE SCALE GENOMIC DNA]</scope>
    <source>
        <strain evidence="2 3">ALDC</strain>
    </source>
</reference>
<keyword evidence="3" id="KW-1185">Reference proteome</keyword>
<keyword evidence="1" id="KW-0732">Signal</keyword>
<organism evidence="2 3">
    <name type="scientific">Desulfoglaeba alkanexedens ALDC</name>
    <dbReference type="NCBI Taxonomy" id="980445"/>
    <lineage>
        <taxon>Bacteria</taxon>
        <taxon>Pseudomonadati</taxon>
        <taxon>Thermodesulfobacteriota</taxon>
        <taxon>Syntrophobacteria</taxon>
        <taxon>Syntrophobacterales</taxon>
        <taxon>Syntrophobacteraceae</taxon>
        <taxon>Desulfoglaeba</taxon>
    </lineage>
</organism>
<dbReference type="RefSeq" id="WP_137423067.1">
    <property type="nucleotide sequence ID" value="NZ_CP040098.1"/>
</dbReference>
<sequence>MKRNGWKPGCLPVLLLALAWVSGCATTKPAPPYAAEEAATETSESNRGWWYARFRIHWPEGEPPRWHVDPLIAREVVAPVLEDFRETIELWRFHRRARRDGAGHQFSFIVYTSPEAAAQIFRRIQESPVLEDLKARKLIEKDSYDDPQKIGRPGIGDTSDSLWSEPLQKAWPYFIMGVSQTWLDLVDRLAVETAAEGEASQGGLEAFYRVVNERLVELWRDEGGHAFIHHLNALFGYEETFIYERRLMRF</sequence>
<protein>
    <submittedName>
        <fullName evidence="2">Uncharacterized protein</fullName>
    </submittedName>
</protein>
<feature type="chain" id="PRO_5020770063" evidence="1">
    <location>
        <begin position="26"/>
        <end position="250"/>
    </location>
</feature>
<dbReference type="OrthoDB" id="5432379at2"/>
<evidence type="ECO:0000313" key="2">
    <source>
        <dbReference type="EMBL" id="QCQ21098.1"/>
    </source>
</evidence>
<dbReference type="AlphaFoldDB" id="A0A4P8L013"/>
<reference evidence="2 3" key="2">
    <citation type="submission" date="2019-05" db="EMBL/GenBank/DDBJ databases">
        <authorList>
            <person name="Suflita J.M."/>
            <person name="Marks C.R."/>
        </authorList>
    </citation>
    <scope>NUCLEOTIDE SEQUENCE [LARGE SCALE GENOMIC DNA]</scope>
    <source>
        <strain evidence="2 3">ALDC</strain>
    </source>
</reference>
<name>A0A4P8L013_9BACT</name>
<dbReference type="Proteomes" id="UP000298602">
    <property type="component" value="Chromosome"/>
</dbReference>
<dbReference type="PROSITE" id="PS51257">
    <property type="entry name" value="PROKAR_LIPOPROTEIN"/>
    <property type="match status" value="1"/>
</dbReference>
<proteinExistence type="predicted"/>
<gene>
    <name evidence="2" type="ORF">FDQ92_02115</name>
</gene>
<feature type="signal peptide" evidence="1">
    <location>
        <begin position="1"/>
        <end position="25"/>
    </location>
</feature>